<feature type="region of interest" description="Disordered" evidence="2">
    <location>
        <begin position="25"/>
        <end position="44"/>
    </location>
</feature>
<feature type="transmembrane region" description="Helical" evidence="3">
    <location>
        <begin position="546"/>
        <end position="568"/>
    </location>
</feature>
<evidence type="ECO:0008006" key="6">
    <source>
        <dbReference type="Google" id="ProtNLM"/>
    </source>
</evidence>
<dbReference type="InterPro" id="IPR051147">
    <property type="entry name" value="CFAP_domain-containing"/>
</dbReference>
<dbReference type="VEuPathDB" id="PlasmoDB:PVX_111535"/>
<feature type="coiled-coil region" evidence="1">
    <location>
        <begin position="304"/>
        <end position="377"/>
    </location>
</feature>
<organism evidence="4 5">
    <name type="scientific">Plasmodium vivax</name>
    <name type="common">malaria parasite P. vivax</name>
    <dbReference type="NCBI Taxonomy" id="5855"/>
    <lineage>
        <taxon>Eukaryota</taxon>
        <taxon>Sar</taxon>
        <taxon>Alveolata</taxon>
        <taxon>Apicomplexa</taxon>
        <taxon>Aconoidasida</taxon>
        <taxon>Haemosporida</taxon>
        <taxon>Plasmodiidae</taxon>
        <taxon>Plasmodium</taxon>
        <taxon>Plasmodium (Plasmodium)</taxon>
    </lineage>
</organism>
<feature type="region of interest" description="Disordered" evidence="2">
    <location>
        <begin position="92"/>
        <end position="114"/>
    </location>
</feature>
<protein>
    <recommendedName>
        <fullName evidence="6">DUF4200 domain-containing protein</fullName>
    </recommendedName>
</protein>
<evidence type="ECO:0000313" key="4">
    <source>
        <dbReference type="EMBL" id="SCO71606.1"/>
    </source>
</evidence>
<dbReference type="EMBL" id="LT615261">
    <property type="protein sequence ID" value="SCO71606.1"/>
    <property type="molecule type" value="Genomic_DNA"/>
</dbReference>
<feature type="compositionally biased region" description="Basic and acidic residues" evidence="2">
    <location>
        <begin position="25"/>
        <end position="34"/>
    </location>
</feature>
<proteinExistence type="predicted"/>
<accession>A0A1G4H9X6</accession>
<evidence type="ECO:0000256" key="3">
    <source>
        <dbReference type="SAM" id="Phobius"/>
    </source>
</evidence>
<sequence length="605" mass="70518">MSEKDFYQNLEGHIEESRRRIEEKEKLIAADKGGDANAPGAPQSPPCYYGYCSLAVPSDHSSDDEGSASSDNVKQFLNLHEDEEMENIKKRLRERKTKGGKTNGGKTPPTLSGRTQTNRCAIVRKASKPSERRRGRGNIRELISLEKKIIVTRTLMHKKKSRLDDLYSYTSGREKVIKDLNLSLDKEEAFLQESLVDRFKRTEELIRKFAEVRARKKKKKKQVQLLNIEMSKLEVEFERKEEKIKELDKYKSFLSKLASTEGGATEVSEAVGAIEAADVVNVADVGEAPSSAALGDATRFSQKMAKYTNNSQLLIDNFNLLEEEHLQLIDDTQNAEYELEEYEKRLEDKKKEFLIKCNDIKKKISQMEEHIKEHVEQTGEYEHAIKNNHSQISFENISSKIDFICTHFNYDVNNNEVMKKLQIMENNMYAYISTLTKYTEENSQLVYEYQREREQERRKQMRFEINLDRKGNNQSKQIKSAKTANKNFGANQEKKEKREKRENIYTLFEKDLFKQNQKRNFKILFERRIILSPDGEKHTDKSINGFYGVCLILLSLCMVCLSSLFFFFPMHPYAAYYYIVSVGSIPVYIVYRYFTWISLQLFQYA</sequence>
<gene>
    <name evidence="4" type="ORF">PVC01_060014300</name>
</gene>
<dbReference type="AlphaFoldDB" id="A0A1G4H9X6"/>
<keyword evidence="3" id="KW-1133">Transmembrane helix</keyword>
<keyword evidence="1" id="KW-0175">Coiled coil</keyword>
<name>A0A1G4H9X6_PLAVI</name>
<evidence type="ECO:0000313" key="5">
    <source>
        <dbReference type="Proteomes" id="UP000305196"/>
    </source>
</evidence>
<feature type="coiled-coil region" evidence="1">
    <location>
        <begin position="216"/>
        <end position="250"/>
    </location>
</feature>
<dbReference type="VEuPathDB" id="PlasmoDB:PVW1_060015100"/>
<dbReference type="PANTHER" id="PTHR21683">
    <property type="entry name" value="COILED-COIL DOMAIN-CONTAINING PROTEIN 42 LIKE-2-LIKE-RELATED"/>
    <property type="match status" value="1"/>
</dbReference>
<feature type="transmembrane region" description="Helical" evidence="3">
    <location>
        <begin position="575"/>
        <end position="594"/>
    </location>
</feature>
<dbReference type="VEuPathDB" id="PlasmoDB:PVPAM_060019700"/>
<dbReference type="Proteomes" id="UP000305196">
    <property type="component" value="Chromosome 6"/>
</dbReference>
<evidence type="ECO:0000256" key="1">
    <source>
        <dbReference type="SAM" id="Coils"/>
    </source>
</evidence>
<evidence type="ECO:0000256" key="2">
    <source>
        <dbReference type="SAM" id="MobiDB-lite"/>
    </source>
</evidence>
<keyword evidence="3" id="KW-0812">Transmembrane</keyword>
<keyword evidence="3" id="KW-0472">Membrane</keyword>
<reference evidence="4 5" key="1">
    <citation type="submission" date="2016-07" db="EMBL/GenBank/DDBJ databases">
        <authorList>
            <consortium name="Pathogen Informatics"/>
        </authorList>
    </citation>
    <scope>NUCLEOTIDE SEQUENCE [LARGE SCALE GENOMIC DNA]</scope>
</reference>
<dbReference type="PANTHER" id="PTHR21683:SF3">
    <property type="entry name" value="CILIA AND FLAGELLA ASSOCIATED PROTEIN 100"/>
    <property type="match status" value="1"/>
</dbReference>
<dbReference type="VEuPathDB" id="PlasmoDB:PVP01_0608800"/>